<keyword evidence="2" id="KW-0812">Transmembrane</keyword>
<evidence type="ECO:0000256" key="1">
    <source>
        <dbReference type="SAM" id="Coils"/>
    </source>
</evidence>
<reference evidence="3 4" key="1">
    <citation type="submission" date="2017-04" db="EMBL/GenBank/DDBJ databases">
        <title>Draft genome sequence of Zooshikella ganghwensis VG4 isolated from Red Sea sediments.</title>
        <authorList>
            <person name="Rehman Z."/>
            <person name="Alam I."/>
            <person name="Kamau A."/>
            <person name="Bajic V."/>
            <person name="Leiknes T."/>
        </authorList>
    </citation>
    <scope>NUCLEOTIDE SEQUENCE [LARGE SCALE GENOMIC DNA]</scope>
    <source>
        <strain evidence="3 4">VG4</strain>
    </source>
</reference>
<accession>A0A4V1INS3</accession>
<gene>
    <name evidence="3" type="ORF">B9G39_15535</name>
</gene>
<sequence length="424" mass="49950">MELDYTKIILLEVVGVAVCMTCFVLYRYYKLSSHLKKLNSGEGNDKQLLTQLEKHLSKLDHYAELPEEKEVSSFLTEDITKVHIYTVRRNVILIELRALEQAENYPDYERLAGEGYANLMQELQNECKKLLATKQKSYEDIIDERLKEVENQEYRFGTIPLCAIAIGHMTNQSAYTLLKAILKLERESFRKSDNTSEQFNKLITGLNRLFSYITERYIKHTGKIEGTLSEEYNKIVVEQHKREITFYKKRVDYLERLKDSYKAYIHQMQVGVDQEQSHKIILNMTSLIDEAQEQIKLLEEEIYKDHNFITILKNKVVALESTSFNSMRDAVKDDVAIRRMVEKNKQETEQLLSMVNQLELENKNLLIDLSKKDEKIKRLSDKTDEEKIRQSYNSVLNRLKKISHDYRHLEKQYLDLKSQQSHVG</sequence>
<protein>
    <submittedName>
        <fullName evidence="3">Uncharacterized protein</fullName>
    </submittedName>
</protein>
<evidence type="ECO:0000313" key="3">
    <source>
        <dbReference type="EMBL" id="RDH44731.1"/>
    </source>
</evidence>
<keyword evidence="1" id="KW-0175">Coiled coil</keyword>
<proteinExistence type="predicted"/>
<evidence type="ECO:0000256" key="2">
    <source>
        <dbReference type="SAM" id="Phobius"/>
    </source>
</evidence>
<dbReference type="AlphaFoldDB" id="A0A4V1INS3"/>
<evidence type="ECO:0000313" key="4">
    <source>
        <dbReference type="Proteomes" id="UP000257039"/>
    </source>
</evidence>
<comment type="caution">
    <text evidence="3">The sequence shown here is derived from an EMBL/GenBank/DDBJ whole genome shotgun (WGS) entry which is preliminary data.</text>
</comment>
<name>A0A4V1INS3_9GAMM</name>
<feature type="coiled-coil region" evidence="1">
    <location>
        <begin position="341"/>
        <end position="419"/>
    </location>
</feature>
<dbReference type="Proteomes" id="UP000257039">
    <property type="component" value="Unassembled WGS sequence"/>
</dbReference>
<keyword evidence="4" id="KW-1185">Reference proteome</keyword>
<organism evidence="3 4">
    <name type="scientific">Zooshikella ganghwensis</name>
    <dbReference type="NCBI Taxonomy" id="202772"/>
    <lineage>
        <taxon>Bacteria</taxon>
        <taxon>Pseudomonadati</taxon>
        <taxon>Pseudomonadota</taxon>
        <taxon>Gammaproteobacteria</taxon>
        <taxon>Oceanospirillales</taxon>
        <taxon>Zooshikellaceae</taxon>
        <taxon>Zooshikella</taxon>
    </lineage>
</organism>
<feature type="transmembrane region" description="Helical" evidence="2">
    <location>
        <begin position="6"/>
        <end position="29"/>
    </location>
</feature>
<dbReference type="RefSeq" id="WP_094787828.1">
    <property type="nucleotide sequence ID" value="NZ_NDXW01000001.1"/>
</dbReference>
<keyword evidence="2" id="KW-1133">Transmembrane helix</keyword>
<dbReference type="EMBL" id="NDXW01000001">
    <property type="protein sequence ID" value="RDH44731.1"/>
    <property type="molecule type" value="Genomic_DNA"/>
</dbReference>
<keyword evidence="2" id="KW-0472">Membrane</keyword>